<dbReference type="Proteomes" id="UP000095329">
    <property type="component" value="Unassembled WGS sequence"/>
</dbReference>
<reference evidence="2 3" key="1">
    <citation type="journal article" date="2013" name="Genome Announc.">
        <title>Genome Sequence of Streptomyces violaceusniger Strain SPC6, a Halotolerant Streptomycete That Exhibits Rapid Growth and Development.</title>
        <authorList>
            <person name="Chen X."/>
            <person name="Zhang B."/>
            <person name="Zhang W."/>
            <person name="Wu X."/>
            <person name="Zhang M."/>
            <person name="Chen T."/>
            <person name="Liu G."/>
            <person name="Dyson P."/>
        </authorList>
    </citation>
    <scope>NUCLEOTIDE SEQUENCE [LARGE SCALE GENOMIC DNA]</scope>
    <source>
        <strain evidence="2 3">SPC6</strain>
    </source>
</reference>
<comment type="caution">
    <text evidence="2">The sequence shown here is derived from an EMBL/GenBank/DDBJ whole genome shotgun (WGS) entry which is preliminary data.</text>
</comment>
<dbReference type="EMBL" id="ASHX02000001">
    <property type="protein sequence ID" value="OEJ93149.1"/>
    <property type="molecule type" value="Genomic_DNA"/>
</dbReference>
<protein>
    <recommendedName>
        <fullName evidence="4">Lipoprotein LpqB beta-propeller domain-containing protein</fullName>
    </recommendedName>
</protein>
<dbReference type="STRING" id="1306406.J116_000220"/>
<sequence>MRASDPEMAALLSLAAWRVSPAVEARSALYRSAPQRETAVLHDPTSPPDGNETRMSRSLSAGRRYLTTEVYDGTATPRTRHYAIRAGKPAVLGGGGKAFGTVAPDGRFAVSKDVVRDLGTDEPVGRVPETAGTVVAPASGGGRALTVTEGTGSNVVDTRTGRTLLRLSATGPVLSDDGRYPASCPSGGHPLPVRRRQR</sequence>
<evidence type="ECO:0000313" key="2">
    <source>
        <dbReference type="EMBL" id="OEJ93149.1"/>
    </source>
</evidence>
<gene>
    <name evidence="2" type="ORF">J116_000220</name>
</gene>
<evidence type="ECO:0008006" key="4">
    <source>
        <dbReference type="Google" id="ProtNLM"/>
    </source>
</evidence>
<feature type="region of interest" description="Disordered" evidence="1">
    <location>
        <begin position="169"/>
        <end position="198"/>
    </location>
</feature>
<feature type="region of interest" description="Disordered" evidence="1">
    <location>
        <begin position="34"/>
        <end position="61"/>
    </location>
</feature>
<evidence type="ECO:0000256" key="1">
    <source>
        <dbReference type="SAM" id="MobiDB-lite"/>
    </source>
</evidence>
<name>A0A1D3DLF0_9ACTN</name>
<accession>A0A1D3DLF0</accession>
<evidence type="ECO:0000313" key="3">
    <source>
        <dbReference type="Proteomes" id="UP000095329"/>
    </source>
</evidence>
<organism evidence="2 3">
    <name type="scientific">Streptomyces thermolilacinus SPC6</name>
    <dbReference type="NCBI Taxonomy" id="1306406"/>
    <lineage>
        <taxon>Bacteria</taxon>
        <taxon>Bacillati</taxon>
        <taxon>Actinomycetota</taxon>
        <taxon>Actinomycetes</taxon>
        <taxon>Kitasatosporales</taxon>
        <taxon>Streptomycetaceae</taxon>
        <taxon>Streptomyces</taxon>
    </lineage>
</organism>
<keyword evidence="3" id="KW-1185">Reference proteome</keyword>
<dbReference type="AlphaFoldDB" id="A0A1D3DLF0"/>
<proteinExistence type="predicted"/>